<evidence type="ECO:0000313" key="1">
    <source>
        <dbReference type="EMBL" id="THZ45111.1"/>
    </source>
</evidence>
<protein>
    <submittedName>
        <fullName evidence="1">Uncharacterized protein</fullName>
    </submittedName>
</protein>
<evidence type="ECO:0000313" key="2">
    <source>
        <dbReference type="Proteomes" id="UP000310121"/>
    </source>
</evidence>
<organism evidence="1 2">
    <name type="scientific">Aureobasidium pullulans</name>
    <name type="common">Black yeast</name>
    <name type="synonym">Pullularia pullulans</name>
    <dbReference type="NCBI Taxonomy" id="5580"/>
    <lineage>
        <taxon>Eukaryota</taxon>
        <taxon>Fungi</taxon>
        <taxon>Dikarya</taxon>
        <taxon>Ascomycota</taxon>
        <taxon>Pezizomycotina</taxon>
        <taxon>Dothideomycetes</taxon>
        <taxon>Dothideomycetidae</taxon>
        <taxon>Dothideales</taxon>
        <taxon>Saccotheciaceae</taxon>
        <taxon>Aureobasidium</taxon>
    </lineage>
</organism>
<comment type="caution">
    <text evidence="1">The sequence shown here is derived from an EMBL/GenBank/DDBJ whole genome shotgun (WGS) entry which is preliminary data.</text>
</comment>
<dbReference type="AlphaFoldDB" id="A0A4V4KR71"/>
<reference evidence="1 2" key="1">
    <citation type="submission" date="2018-10" db="EMBL/GenBank/DDBJ databases">
        <title>Fifty Aureobasidium pullulans genomes reveal a recombining polyextremotolerant generalist.</title>
        <authorList>
            <person name="Gostincar C."/>
            <person name="Turk M."/>
            <person name="Zajc J."/>
            <person name="Gunde-Cimerman N."/>
        </authorList>
    </citation>
    <scope>NUCLEOTIDE SEQUENCE [LARGE SCALE GENOMIC DNA]</scope>
    <source>
        <strain evidence="1 2">EXF-3844</strain>
    </source>
</reference>
<proteinExistence type="predicted"/>
<dbReference type="EMBL" id="QZBN01000375">
    <property type="protein sequence ID" value="THZ45111.1"/>
    <property type="molecule type" value="Genomic_DNA"/>
</dbReference>
<sequence>MYPSARGPRKNASQTAMSNQQTVDIFKLIIIRDSPSAIAMQEPIDTIPSSAWEVVLRISFLLSPAAEPDFSTNLWTSSTAPIELQDYFQPLSLDFWRPSHPLIVKMQEAIPPTSPGSWRTILPISPFPQHRQELQPQLYLIPSRTTTSHFPSQDQAGQECLEMETEGCIERPRAANMGHEVKARPVESPIRLHNDGQSRQGFACRSESTSAVMVWPLLSTGERLSLDDTSPYHRARVLANNSSGHFPPIKSTIGGCEHMGAPVLGTVPLLIARPAQPQTMFLDRFSAVESLIGGRGILQDLLKTFEHRTAAIAQ</sequence>
<accession>A0A4V4KR71</accession>
<name>A0A4V4KR71_AURPU</name>
<gene>
    <name evidence="1" type="ORF">D6C90_04599</name>
</gene>
<dbReference type="Proteomes" id="UP000310121">
    <property type="component" value="Unassembled WGS sequence"/>
</dbReference>